<reference evidence="2 3" key="1">
    <citation type="submission" date="2024-06" db="EMBL/GenBank/DDBJ databases">
        <title>Genomic Encyclopedia of Type Strains, Phase IV (KMG-IV): sequencing the most valuable type-strain genomes for metagenomic binning, comparative biology and taxonomic classification.</title>
        <authorList>
            <person name="Goeker M."/>
        </authorList>
    </citation>
    <scope>NUCLEOTIDE SEQUENCE [LARGE SCALE GENOMIC DNA]</scope>
    <source>
        <strain evidence="2 3">DSM 26128</strain>
    </source>
</reference>
<keyword evidence="1" id="KW-1133">Transmembrane helix</keyword>
<keyword evidence="3" id="KW-1185">Reference proteome</keyword>
<evidence type="ECO:0000313" key="2">
    <source>
        <dbReference type="EMBL" id="MET3576346.1"/>
    </source>
</evidence>
<dbReference type="RefSeq" id="WP_354198305.1">
    <property type="nucleotide sequence ID" value="NZ_JBEPLW010000020.1"/>
</dbReference>
<name>A0ABV2GDH5_9BACL</name>
<dbReference type="EMBL" id="JBEPLW010000020">
    <property type="protein sequence ID" value="MET3576346.1"/>
    <property type="molecule type" value="Genomic_DNA"/>
</dbReference>
<protein>
    <submittedName>
        <fullName evidence="2">Uncharacterized protein</fullName>
    </submittedName>
</protein>
<accession>A0ABV2GDH5</accession>
<organism evidence="2 3">
    <name type="scientific">Bhargavaea ullalensis</name>
    <dbReference type="NCBI Taxonomy" id="1265685"/>
    <lineage>
        <taxon>Bacteria</taxon>
        <taxon>Bacillati</taxon>
        <taxon>Bacillota</taxon>
        <taxon>Bacilli</taxon>
        <taxon>Bacillales</taxon>
        <taxon>Caryophanaceae</taxon>
        <taxon>Bhargavaea</taxon>
    </lineage>
</organism>
<sequence length="40" mass="4773">MAKRYPDSRPYPYNTDKSQWTVFWIVIVLIVLAVILSWAM</sequence>
<feature type="transmembrane region" description="Helical" evidence="1">
    <location>
        <begin position="20"/>
        <end position="39"/>
    </location>
</feature>
<gene>
    <name evidence="2" type="ORF">ABID49_002262</name>
</gene>
<proteinExistence type="predicted"/>
<comment type="caution">
    <text evidence="2">The sequence shown here is derived from an EMBL/GenBank/DDBJ whole genome shotgun (WGS) entry which is preliminary data.</text>
</comment>
<dbReference type="Proteomes" id="UP001549099">
    <property type="component" value="Unassembled WGS sequence"/>
</dbReference>
<evidence type="ECO:0000313" key="3">
    <source>
        <dbReference type="Proteomes" id="UP001549099"/>
    </source>
</evidence>
<evidence type="ECO:0000256" key="1">
    <source>
        <dbReference type="SAM" id="Phobius"/>
    </source>
</evidence>
<keyword evidence="1" id="KW-0472">Membrane</keyword>
<keyword evidence="1" id="KW-0812">Transmembrane</keyword>